<keyword evidence="2" id="KW-1185">Reference proteome</keyword>
<sequence length="113" mass="12670">MKTYDTGARTHGSNAAWKSLKGIVMRWLDREREILSLRNAVGMMSEARRADAAEYDAMVAAVGQVRADAKRLRWLTADHASPEVRERVAQILRSIPTRTTSGVRTDIDAAMRE</sequence>
<gene>
    <name evidence="1" type="ORF">SAMN04489708_11062</name>
</gene>
<dbReference type="EMBL" id="FNJL01000010">
    <property type="protein sequence ID" value="SDP28818.1"/>
    <property type="molecule type" value="Genomic_DNA"/>
</dbReference>
<reference evidence="2" key="1">
    <citation type="submission" date="2016-10" db="EMBL/GenBank/DDBJ databases">
        <authorList>
            <person name="Varghese N."/>
            <person name="Submissions S."/>
        </authorList>
    </citation>
    <scope>NUCLEOTIDE SEQUENCE [LARGE SCALE GENOMIC DNA]</scope>
    <source>
        <strain evidence="2">DSM 17101</strain>
    </source>
</reference>
<name>A0A1H0RIV1_9BURK</name>
<dbReference type="RefSeq" id="WP_092834205.1">
    <property type="nucleotide sequence ID" value="NZ_FNJL01000010.1"/>
</dbReference>
<evidence type="ECO:0000313" key="2">
    <source>
        <dbReference type="Proteomes" id="UP000199317"/>
    </source>
</evidence>
<accession>A0A1H0RIV1</accession>
<organism evidence="1 2">
    <name type="scientific">Paracidovorax cattleyae</name>
    <dbReference type="NCBI Taxonomy" id="80868"/>
    <lineage>
        <taxon>Bacteria</taxon>
        <taxon>Pseudomonadati</taxon>
        <taxon>Pseudomonadota</taxon>
        <taxon>Betaproteobacteria</taxon>
        <taxon>Burkholderiales</taxon>
        <taxon>Comamonadaceae</taxon>
        <taxon>Paracidovorax</taxon>
    </lineage>
</organism>
<protein>
    <submittedName>
        <fullName evidence="1">Uncharacterized protein</fullName>
    </submittedName>
</protein>
<evidence type="ECO:0000313" key="1">
    <source>
        <dbReference type="EMBL" id="SDP28818.1"/>
    </source>
</evidence>
<proteinExistence type="predicted"/>
<dbReference type="AlphaFoldDB" id="A0A1H0RIV1"/>
<dbReference type="Proteomes" id="UP000199317">
    <property type="component" value="Unassembled WGS sequence"/>
</dbReference>